<dbReference type="AlphaFoldDB" id="A0A3N6V0X5"/>
<organism evidence="1 2">
    <name type="scientific">Erwinia psidii</name>
    <dbReference type="NCBI Taxonomy" id="69224"/>
    <lineage>
        <taxon>Bacteria</taxon>
        <taxon>Pseudomonadati</taxon>
        <taxon>Pseudomonadota</taxon>
        <taxon>Gammaproteobacteria</taxon>
        <taxon>Enterobacterales</taxon>
        <taxon>Erwiniaceae</taxon>
        <taxon>Erwinia</taxon>
    </lineage>
</organism>
<proteinExistence type="predicted"/>
<evidence type="ECO:0000313" key="1">
    <source>
        <dbReference type="EMBL" id="RQM38715.1"/>
    </source>
</evidence>
<reference evidence="1 2" key="1">
    <citation type="submission" date="2018-10" db="EMBL/GenBank/DDBJ databases">
        <title>Draft genome sequence for the type isolate of Erwinia psidii, agent causal of bacterial blight in guava (Psidium guajava) and wilt and die-back of Eucalyptus spp.</title>
        <authorList>
            <person name="Hermenegildo P.S."/>
            <person name="Santos S.A."/>
            <person name="Guimaraes L.M.S."/>
            <person name="Vidigal P.M.P."/>
            <person name="Pereira I.C."/>
            <person name="Badel J.L."/>
            <person name="Alfenas-Zerbini P."/>
            <person name="Ferreira M.A.S.V."/>
            <person name="Alfenas A.C."/>
        </authorList>
    </citation>
    <scope>NUCLEOTIDE SEQUENCE [LARGE SCALE GENOMIC DNA]</scope>
    <source>
        <strain evidence="1 2">IBSBF 435</strain>
    </source>
</reference>
<sequence>MLIKMLKAASVLFMVSCYVRITDFDVLPSGGIYFPCGKVRQNGQDKEIFTSPVFRWSNPACCKNTFLNFQQHLLQGRMGADDKSCYVNITSSQQTDRINDIH</sequence>
<keyword evidence="2" id="KW-1185">Reference proteome</keyword>
<dbReference type="RefSeq" id="WP_124232720.1">
    <property type="nucleotide sequence ID" value="NZ_RHHM01000005.1"/>
</dbReference>
<comment type="caution">
    <text evidence="1">The sequence shown here is derived from an EMBL/GenBank/DDBJ whole genome shotgun (WGS) entry which is preliminary data.</text>
</comment>
<evidence type="ECO:0000313" key="2">
    <source>
        <dbReference type="Proteomes" id="UP000279457"/>
    </source>
</evidence>
<name>A0A3N6V0X5_9GAMM</name>
<dbReference type="Proteomes" id="UP000279457">
    <property type="component" value="Unassembled WGS sequence"/>
</dbReference>
<dbReference type="EMBL" id="RHHM01000005">
    <property type="protein sequence ID" value="RQM38715.1"/>
    <property type="molecule type" value="Genomic_DNA"/>
</dbReference>
<protein>
    <submittedName>
        <fullName evidence="1">Uncharacterized protein</fullName>
    </submittedName>
</protein>
<accession>A0A3N6V0X5</accession>
<gene>
    <name evidence="1" type="ORF">EB241_08495</name>
</gene>